<evidence type="ECO:0000313" key="1">
    <source>
        <dbReference type="EMBL" id="KAA9030618.1"/>
    </source>
</evidence>
<protein>
    <submittedName>
        <fullName evidence="1">Uncharacterized protein</fullName>
    </submittedName>
</protein>
<dbReference type="EMBL" id="VYKL01000006">
    <property type="protein sequence ID" value="KAA9030618.1"/>
    <property type="molecule type" value="Genomic_DNA"/>
</dbReference>
<accession>A0A5J5I3L3</accession>
<keyword evidence="2" id="KW-1185">Reference proteome</keyword>
<dbReference type="RefSeq" id="WP_150438346.1">
    <property type="nucleotide sequence ID" value="NZ_VYKL01000006.1"/>
</dbReference>
<dbReference type="Pfam" id="PF19991">
    <property type="entry name" value="HMA_2"/>
    <property type="match status" value="1"/>
</dbReference>
<comment type="caution">
    <text evidence="1">The sequence shown here is derived from an EMBL/GenBank/DDBJ whole genome shotgun (WGS) entry which is preliminary data.</text>
</comment>
<dbReference type="AlphaFoldDB" id="A0A5J5I3L3"/>
<dbReference type="OrthoDB" id="2291882at2"/>
<reference evidence="1 2" key="1">
    <citation type="submission" date="2019-09" db="EMBL/GenBank/DDBJ databases">
        <title>Whole genome sequences of isolates from the Mars Exploration Rovers.</title>
        <authorList>
            <person name="Seuylemezian A."/>
            <person name="Vaishampayan P."/>
        </authorList>
    </citation>
    <scope>NUCLEOTIDE SEQUENCE [LARGE SCALE GENOMIC DNA]</scope>
    <source>
        <strain evidence="1 2">MER_TA_151</strain>
    </source>
</reference>
<gene>
    <name evidence="1" type="ORF">F4V44_02145</name>
</gene>
<organism evidence="1 2">
    <name type="scientific">Niallia endozanthoxylica</name>
    <dbReference type="NCBI Taxonomy" id="2036016"/>
    <lineage>
        <taxon>Bacteria</taxon>
        <taxon>Bacillati</taxon>
        <taxon>Bacillota</taxon>
        <taxon>Bacilli</taxon>
        <taxon>Bacillales</taxon>
        <taxon>Bacillaceae</taxon>
        <taxon>Niallia</taxon>
    </lineage>
</organism>
<name>A0A5J5I3L3_9BACI</name>
<dbReference type="Proteomes" id="UP000326671">
    <property type="component" value="Unassembled WGS sequence"/>
</dbReference>
<evidence type="ECO:0000313" key="2">
    <source>
        <dbReference type="Proteomes" id="UP000326671"/>
    </source>
</evidence>
<sequence length="192" mass="22132">MPSYTVLHDIPGRLRIQVPLLRNYSSFDVIERYYCAIKGIEQVRIEPAIMTMVIIYNTQKISKREIFQFIALFFQQRNWDPVQSIFINSTPGIRKAIVRSAVTGLMLLVAVIKKRYTRKIDVFDYLVVISTAHTVLSHGESDRYRHPDILTGIISLFSLGASNLLHVCIVTWAVNVLEILHDIKRANHRPIQ</sequence>
<proteinExistence type="predicted"/>